<proteinExistence type="predicted"/>
<name>A0ABV1VCQ9_9ACTN</name>
<comment type="caution">
    <text evidence="1">The sequence shown here is derived from an EMBL/GenBank/DDBJ whole genome shotgun (WGS) entry which is preliminary data.</text>
</comment>
<evidence type="ECO:0000313" key="1">
    <source>
        <dbReference type="EMBL" id="MER6903826.1"/>
    </source>
</evidence>
<protein>
    <submittedName>
        <fullName evidence="1">Uncharacterized protein</fullName>
    </submittedName>
</protein>
<dbReference type="RefSeq" id="WP_350715459.1">
    <property type="nucleotide sequence ID" value="NZ_JBEPCO010000002.1"/>
</dbReference>
<gene>
    <name evidence="1" type="ORF">ABT322_08560</name>
</gene>
<accession>A0ABV1VCQ9</accession>
<dbReference type="EMBL" id="JBEPCV010000005">
    <property type="protein sequence ID" value="MER6903826.1"/>
    <property type="molecule type" value="Genomic_DNA"/>
</dbReference>
<dbReference type="Proteomes" id="UP001490330">
    <property type="component" value="Unassembled WGS sequence"/>
</dbReference>
<keyword evidence="2" id="KW-1185">Reference proteome</keyword>
<evidence type="ECO:0000313" key="2">
    <source>
        <dbReference type="Proteomes" id="UP001490330"/>
    </source>
</evidence>
<reference evidence="1 2" key="1">
    <citation type="submission" date="2024-06" db="EMBL/GenBank/DDBJ databases">
        <title>The Natural Products Discovery Center: Release of the First 8490 Sequenced Strains for Exploring Actinobacteria Biosynthetic Diversity.</title>
        <authorList>
            <person name="Kalkreuter E."/>
            <person name="Kautsar S.A."/>
            <person name="Yang D."/>
            <person name="Bader C.D."/>
            <person name="Teijaro C.N."/>
            <person name="Fluegel L."/>
            <person name="Davis C.M."/>
            <person name="Simpson J.R."/>
            <person name="Lauterbach L."/>
            <person name="Steele A.D."/>
            <person name="Gui C."/>
            <person name="Meng S."/>
            <person name="Li G."/>
            <person name="Viehrig K."/>
            <person name="Ye F."/>
            <person name="Su P."/>
            <person name="Kiefer A.F."/>
            <person name="Nichols A."/>
            <person name="Cepeda A.J."/>
            <person name="Yan W."/>
            <person name="Fan B."/>
            <person name="Jiang Y."/>
            <person name="Adhikari A."/>
            <person name="Zheng C.-J."/>
            <person name="Schuster L."/>
            <person name="Cowan T.M."/>
            <person name="Smanski M.J."/>
            <person name="Chevrette M.G."/>
            <person name="De Carvalho L.P.S."/>
            <person name="Shen B."/>
        </authorList>
    </citation>
    <scope>NUCLEOTIDE SEQUENCE [LARGE SCALE GENOMIC DNA]</scope>
    <source>
        <strain evidence="1 2">NPDC000632</strain>
    </source>
</reference>
<organism evidence="1 2">
    <name type="scientific">Streptomyces flaveolus</name>
    <dbReference type="NCBI Taxonomy" id="67297"/>
    <lineage>
        <taxon>Bacteria</taxon>
        <taxon>Bacillati</taxon>
        <taxon>Actinomycetota</taxon>
        <taxon>Actinomycetes</taxon>
        <taxon>Kitasatosporales</taxon>
        <taxon>Streptomycetaceae</taxon>
        <taxon>Streptomyces</taxon>
    </lineage>
</organism>
<sequence length="279" mass="30515">MAGALHQLSYDPCASRMFCRQTPEELHHLADWVCDHDPYGELPSLRAALHLVDPGNDDPRPHIGHQIWCAWRQASWTAGTARPLPAKVVTGQHWLDETRGHPTVLVTPMTMTTADALHTFAAAFADRPVVAFGEGTVPRYGTGLSVANGDAGSIRDILRHLAAGGVLGTYADFVYDGRGAEATTLFGRPRPLSSGFVALASRPGTMLLPASMKPLDSEQIAVEFDEPLLVQGTPRQTRSSRQSMRQLIAQLMEGLIRRNPQQWLLLPTLTFDCPQLARP</sequence>